<feature type="chain" id="PRO_5047318750" evidence="2">
    <location>
        <begin position="26"/>
        <end position="278"/>
    </location>
</feature>
<dbReference type="RefSeq" id="WP_344063696.1">
    <property type="nucleotide sequence ID" value="NZ_BAAAOH010000001.1"/>
</dbReference>
<sequence>MRKTIAAGVVAGFALAAGFIAPAQAISSTTADLSVLHGIPDTPVDVYVNGDLTLDDFQPGDLAGPLDLPAGDYAVALTAPDAADDSAPVLGPVTITLEAGKSYTATANLDEAGAPALNLFTNDIAPTNAGEGRLTVRHVAAAPAVDILAGGTPVIEGLVNPDESTLNLPVSTVSASVAAAGTTDPLIGPADVAITDGGLTIVYAWGSLEDDNLALAVQTVTVGHTDPGAVNSGTAGYAAERDTMTQAMWIIGIAVALAAASVAGVVVSRRVRAAKIES</sequence>
<name>A0ABP5EAL9_9MICO</name>
<evidence type="ECO:0000313" key="4">
    <source>
        <dbReference type="EMBL" id="GAA1991761.1"/>
    </source>
</evidence>
<feature type="domain" description="DUF4397" evidence="3">
    <location>
        <begin position="31"/>
        <end position="147"/>
    </location>
</feature>
<keyword evidence="1" id="KW-0812">Transmembrane</keyword>
<keyword evidence="1" id="KW-0472">Membrane</keyword>
<evidence type="ECO:0000256" key="1">
    <source>
        <dbReference type="SAM" id="Phobius"/>
    </source>
</evidence>
<evidence type="ECO:0000256" key="2">
    <source>
        <dbReference type="SAM" id="SignalP"/>
    </source>
</evidence>
<accession>A0ABP5EAL9</accession>
<dbReference type="EMBL" id="BAAAOH010000001">
    <property type="protein sequence ID" value="GAA1991761.1"/>
    <property type="molecule type" value="Genomic_DNA"/>
</dbReference>
<reference evidence="5" key="1">
    <citation type="journal article" date="2019" name="Int. J. Syst. Evol. Microbiol.">
        <title>The Global Catalogue of Microorganisms (GCM) 10K type strain sequencing project: providing services to taxonomists for standard genome sequencing and annotation.</title>
        <authorList>
            <consortium name="The Broad Institute Genomics Platform"/>
            <consortium name="The Broad Institute Genome Sequencing Center for Infectious Disease"/>
            <person name="Wu L."/>
            <person name="Ma J."/>
        </authorList>
    </citation>
    <scope>NUCLEOTIDE SEQUENCE [LARGE SCALE GENOMIC DNA]</scope>
    <source>
        <strain evidence="5">JCM 14902</strain>
    </source>
</reference>
<proteinExistence type="predicted"/>
<evidence type="ECO:0000313" key="5">
    <source>
        <dbReference type="Proteomes" id="UP001500326"/>
    </source>
</evidence>
<keyword evidence="5" id="KW-1185">Reference proteome</keyword>
<keyword evidence="1" id="KW-1133">Transmembrane helix</keyword>
<feature type="transmembrane region" description="Helical" evidence="1">
    <location>
        <begin position="247"/>
        <end position="267"/>
    </location>
</feature>
<evidence type="ECO:0000259" key="3">
    <source>
        <dbReference type="Pfam" id="PF14344"/>
    </source>
</evidence>
<feature type="signal peptide" evidence="2">
    <location>
        <begin position="1"/>
        <end position="25"/>
    </location>
</feature>
<dbReference type="Pfam" id="PF14344">
    <property type="entry name" value="DUF4397"/>
    <property type="match status" value="1"/>
</dbReference>
<dbReference type="InterPro" id="IPR025510">
    <property type="entry name" value="DUF4397"/>
</dbReference>
<protein>
    <submittedName>
        <fullName evidence="4">DUF4397 domain-containing protein</fullName>
    </submittedName>
</protein>
<organism evidence="4 5">
    <name type="scientific">Microbacterium pumilum</name>
    <dbReference type="NCBI Taxonomy" id="344165"/>
    <lineage>
        <taxon>Bacteria</taxon>
        <taxon>Bacillati</taxon>
        <taxon>Actinomycetota</taxon>
        <taxon>Actinomycetes</taxon>
        <taxon>Micrococcales</taxon>
        <taxon>Microbacteriaceae</taxon>
        <taxon>Microbacterium</taxon>
    </lineage>
</organism>
<keyword evidence="2" id="KW-0732">Signal</keyword>
<dbReference type="Proteomes" id="UP001500326">
    <property type="component" value="Unassembled WGS sequence"/>
</dbReference>
<gene>
    <name evidence="4" type="ORF">GCM10009777_28980</name>
</gene>
<comment type="caution">
    <text evidence="4">The sequence shown here is derived from an EMBL/GenBank/DDBJ whole genome shotgun (WGS) entry which is preliminary data.</text>
</comment>